<feature type="transmembrane region" description="Helical" evidence="1">
    <location>
        <begin position="6"/>
        <end position="22"/>
    </location>
</feature>
<evidence type="ECO:0000256" key="1">
    <source>
        <dbReference type="SAM" id="Phobius"/>
    </source>
</evidence>
<dbReference type="RefSeq" id="YP_001039633.1">
    <property type="nucleotide sequence ID" value="NC_009014.1"/>
</dbReference>
<dbReference type="OrthoDB" id="25661at10239"/>
<dbReference type="Proteomes" id="UP000001571">
    <property type="component" value="Segment"/>
</dbReference>
<keyword evidence="1" id="KW-0812">Transmembrane</keyword>
<accession>A2I7X0</accession>
<sequence length="63" mass="7329">MTYALIIIAYIAMAAFMYRDWLKANKVYKVKHNGSRWVVRDSKGRFVTITRNPFDIVSLGCDL</sequence>
<dbReference type="GeneID" id="4818384"/>
<keyword evidence="1" id="KW-1133">Transmembrane helix</keyword>
<dbReference type="KEGG" id="vg:4818384"/>
<reference evidence="2 3" key="2">
    <citation type="journal article" date="1986" name="Appl. Environ. Microbiol.">
        <title>Cloning and Expression in Escherichia coli of the Polysaccharide Depolymerase Associated with Bacteriophage-Infected Erwinia amylovora.</title>
        <authorList>
            <person name="Vandenbergh P.A."/>
            <person name="Cole R.L."/>
        </authorList>
    </citation>
    <scope>NUCLEOTIDE SEQUENCE [LARGE SCALE GENOMIC DNA]</scope>
</reference>
<dbReference type="EMBL" id="EF160123">
    <property type="protein sequence ID" value="ABM63392.1"/>
    <property type="molecule type" value="Genomic_DNA"/>
</dbReference>
<reference evidence="2 3" key="1">
    <citation type="journal article" date="1985" name="Appl. Environ. Microbiol.">
        <title>Partial Purification and Characterization of a Polysaccharide Depolymerase Associated with Phage-Infected Erwinia amylovora.</title>
        <authorList>
            <person name="Vandenbergh P.A."/>
            <person name="Wright A.M."/>
            <person name="Vidaver A.K."/>
        </authorList>
    </citation>
    <scope>NUCLEOTIDE SEQUENCE [LARGE SCALE GENOMIC DNA]</scope>
</reference>
<protein>
    <submittedName>
        <fullName evidence="2">Uncharacterized protein</fullName>
    </submittedName>
</protein>
<proteinExistence type="predicted"/>
<keyword evidence="3" id="KW-1185">Reference proteome</keyword>
<name>A2I7X0_9CAUD</name>
<organism evidence="2 3">
    <name type="scientific">Erwinia phage Era103</name>
    <dbReference type="NCBI Taxonomy" id="418443"/>
    <lineage>
        <taxon>Viruses</taxon>
        <taxon>Duplodnaviria</taxon>
        <taxon>Heunggongvirae</taxon>
        <taxon>Uroviricota</taxon>
        <taxon>Caudoviricetes</taxon>
        <taxon>Autographivirales</taxon>
        <taxon>Autosignataviridae</taxon>
        <taxon>Molineuxvirinae</taxon>
        <taxon>Eracentumvirus</taxon>
        <taxon>Eracentumvirus era103</taxon>
    </lineage>
</organism>
<evidence type="ECO:0000313" key="3">
    <source>
        <dbReference type="Proteomes" id="UP000001571"/>
    </source>
</evidence>
<gene>
    <name evidence="2" type="ORF">Era103g02</name>
</gene>
<evidence type="ECO:0000313" key="2">
    <source>
        <dbReference type="EMBL" id="ABM63392.1"/>
    </source>
</evidence>
<keyword evidence="1" id="KW-0472">Membrane</keyword>